<reference evidence="1" key="1">
    <citation type="submission" date="2022-04" db="EMBL/GenBank/DDBJ databases">
        <title>Genome of the entomopathogenic fungus Entomophthora muscae.</title>
        <authorList>
            <person name="Elya C."/>
            <person name="Lovett B.R."/>
            <person name="Lee E."/>
            <person name="Macias A.M."/>
            <person name="Hajek A.E."/>
            <person name="De Bivort B.L."/>
            <person name="Kasson M.T."/>
            <person name="De Fine Licht H.H."/>
            <person name="Stajich J.E."/>
        </authorList>
    </citation>
    <scope>NUCLEOTIDE SEQUENCE</scope>
    <source>
        <strain evidence="1">Berkeley</strain>
    </source>
</reference>
<sequence length="63" mass="6988">MSRYRSAPAPGCWNVFARCFGSCFLGIIGLKNDALFEIDVERALSILSFFVETGKGFYILMAS</sequence>
<dbReference type="EMBL" id="QTSX02002225">
    <property type="protein sequence ID" value="KAJ9077037.1"/>
    <property type="molecule type" value="Genomic_DNA"/>
</dbReference>
<comment type="caution">
    <text evidence="1">The sequence shown here is derived from an EMBL/GenBank/DDBJ whole genome shotgun (WGS) entry which is preliminary data.</text>
</comment>
<evidence type="ECO:0000313" key="2">
    <source>
        <dbReference type="Proteomes" id="UP001165960"/>
    </source>
</evidence>
<dbReference type="Proteomes" id="UP001165960">
    <property type="component" value="Unassembled WGS sequence"/>
</dbReference>
<protein>
    <submittedName>
        <fullName evidence="1">Uncharacterized protein</fullName>
    </submittedName>
</protein>
<proteinExistence type="predicted"/>
<evidence type="ECO:0000313" key="1">
    <source>
        <dbReference type="EMBL" id="KAJ9077037.1"/>
    </source>
</evidence>
<gene>
    <name evidence="1" type="ORF">DSO57_1020434</name>
</gene>
<name>A0ACC2TRA0_9FUNG</name>
<keyword evidence="2" id="KW-1185">Reference proteome</keyword>
<organism evidence="1 2">
    <name type="scientific">Entomophthora muscae</name>
    <dbReference type="NCBI Taxonomy" id="34485"/>
    <lineage>
        <taxon>Eukaryota</taxon>
        <taxon>Fungi</taxon>
        <taxon>Fungi incertae sedis</taxon>
        <taxon>Zoopagomycota</taxon>
        <taxon>Entomophthoromycotina</taxon>
        <taxon>Entomophthoromycetes</taxon>
        <taxon>Entomophthorales</taxon>
        <taxon>Entomophthoraceae</taxon>
        <taxon>Entomophthora</taxon>
    </lineage>
</organism>
<accession>A0ACC2TRA0</accession>